<name>A0A1T0CXG7_9GAMM</name>
<protein>
    <submittedName>
        <fullName evidence="10">MFS transporter</fullName>
    </submittedName>
</protein>
<dbReference type="GO" id="GO:0015293">
    <property type="term" value="F:symporter activity"/>
    <property type="evidence" value="ECO:0007669"/>
    <property type="project" value="UniProtKB-KW"/>
</dbReference>
<gene>
    <name evidence="10" type="ORF">B0681_01910</name>
</gene>
<dbReference type="Pfam" id="PF07690">
    <property type="entry name" value="MFS_1"/>
    <property type="match status" value="1"/>
</dbReference>
<organism evidence="10 11">
    <name type="scientific">Moraxella porci DSM 25326</name>
    <dbReference type="NCBI Taxonomy" id="573983"/>
    <lineage>
        <taxon>Bacteria</taxon>
        <taxon>Pseudomonadati</taxon>
        <taxon>Pseudomonadota</taxon>
        <taxon>Gammaproteobacteria</taxon>
        <taxon>Moraxellales</taxon>
        <taxon>Moraxellaceae</taxon>
        <taxon>Moraxella</taxon>
    </lineage>
</organism>
<feature type="domain" description="Major facilitator superfamily (MFS) profile" evidence="9">
    <location>
        <begin position="14"/>
        <end position="507"/>
    </location>
</feature>
<dbReference type="RefSeq" id="WP_078317222.1">
    <property type="nucleotide sequence ID" value="NZ_MUYV01000001.1"/>
</dbReference>
<feature type="transmembrane region" description="Helical" evidence="8">
    <location>
        <begin position="417"/>
        <end position="443"/>
    </location>
</feature>
<feature type="transmembrane region" description="Helical" evidence="8">
    <location>
        <begin position="455"/>
        <end position="474"/>
    </location>
</feature>
<evidence type="ECO:0000256" key="8">
    <source>
        <dbReference type="SAM" id="Phobius"/>
    </source>
</evidence>
<evidence type="ECO:0000256" key="4">
    <source>
        <dbReference type="ARBA" id="ARBA00022692"/>
    </source>
</evidence>
<dbReference type="PANTHER" id="PTHR43528:SF7">
    <property type="entry name" value="MFS TRANSPORTER"/>
    <property type="match status" value="1"/>
</dbReference>
<evidence type="ECO:0000256" key="7">
    <source>
        <dbReference type="ARBA" id="ARBA00023136"/>
    </source>
</evidence>
<dbReference type="Proteomes" id="UP000190683">
    <property type="component" value="Unassembled WGS sequence"/>
</dbReference>
<proteinExistence type="predicted"/>
<keyword evidence="3" id="KW-1003">Cell membrane</keyword>
<evidence type="ECO:0000256" key="2">
    <source>
        <dbReference type="ARBA" id="ARBA00022448"/>
    </source>
</evidence>
<feature type="transmembrane region" description="Helical" evidence="8">
    <location>
        <begin position="150"/>
        <end position="172"/>
    </location>
</feature>
<dbReference type="PANTHER" id="PTHR43528">
    <property type="entry name" value="ALPHA-KETOGLUTARATE PERMEASE"/>
    <property type="match status" value="1"/>
</dbReference>
<feature type="transmembrane region" description="Helical" evidence="8">
    <location>
        <begin position="16"/>
        <end position="35"/>
    </location>
</feature>
<comment type="caution">
    <text evidence="10">The sequence shown here is derived from an EMBL/GenBank/DDBJ whole genome shotgun (WGS) entry which is preliminary data.</text>
</comment>
<dbReference type="STRING" id="573983.B0681_01910"/>
<evidence type="ECO:0000256" key="6">
    <source>
        <dbReference type="ARBA" id="ARBA00022989"/>
    </source>
</evidence>
<feature type="transmembrane region" description="Helical" evidence="8">
    <location>
        <begin position="184"/>
        <end position="205"/>
    </location>
</feature>
<evidence type="ECO:0000313" key="10">
    <source>
        <dbReference type="EMBL" id="OOS26841.1"/>
    </source>
</evidence>
<evidence type="ECO:0000259" key="9">
    <source>
        <dbReference type="PROSITE" id="PS50850"/>
    </source>
</evidence>
<feature type="transmembrane region" description="Helical" evidence="8">
    <location>
        <begin position="55"/>
        <end position="75"/>
    </location>
</feature>
<keyword evidence="11" id="KW-1185">Reference proteome</keyword>
<dbReference type="InterPro" id="IPR036259">
    <property type="entry name" value="MFS_trans_sf"/>
</dbReference>
<dbReference type="AlphaFoldDB" id="A0A1T0CXG7"/>
<reference evidence="10 11" key="1">
    <citation type="submission" date="2017-02" db="EMBL/GenBank/DDBJ databases">
        <title>Draft genome sequence of Moraxella porci CCUG 54912T type strain.</title>
        <authorList>
            <person name="Salva-Serra F."/>
            <person name="Engstrom-Jakobsson H."/>
            <person name="Thorell K."/>
            <person name="Jaen-Luchoro D."/>
            <person name="Gonzales-Siles L."/>
            <person name="Karlsson R."/>
            <person name="Yazdan S."/>
            <person name="Boulund F."/>
            <person name="Johnning A."/>
            <person name="Engstrand L."/>
            <person name="Kristiansson E."/>
            <person name="Moore E."/>
        </authorList>
    </citation>
    <scope>NUCLEOTIDE SEQUENCE [LARGE SCALE GENOMIC DNA]</scope>
    <source>
        <strain evidence="10 11">CCUG 54912</strain>
    </source>
</reference>
<dbReference type="EMBL" id="MUYV01000001">
    <property type="protein sequence ID" value="OOS26841.1"/>
    <property type="molecule type" value="Genomic_DNA"/>
</dbReference>
<keyword evidence="2" id="KW-0813">Transport</keyword>
<evidence type="ECO:0000256" key="1">
    <source>
        <dbReference type="ARBA" id="ARBA00004651"/>
    </source>
</evidence>
<keyword evidence="4 8" id="KW-0812">Transmembrane</keyword>
<feature type="transmembrane region" description="Helical" evidence="8">
    <location>
        <begin position="480"/>
        <end position="502"/>
    </location>
</feature>
<evidence type="ECO:0000256" key="5">
    <source>
        <dbReference type="ARBA" id="ARBA00022847"/>
    </source>
</evidence>
<evidence type="ECO:0000313" key="11">
    <source>
        <dbReference type="Proteomes" id="UP000190683"/>
    </source>
</evidence>
<evidence type="ECO:0000256" key="3">
    <source>
        <dbReference type="ARBA" id="ARBA00022475"/>
    </source>
</evidence>
<feature type="transmembrane region" description="Helical" evidence="8">
    <location>
        <begin position="87"/>
        <end position="105"/>
    </location>
</feature>
<sequence>MPSSEIFTKQHRDTTIVSSLIAAVGFFDFAIFLYLSELLLHIFFGDTQHMWLARLQLFGLFAAGYVARPLGGLVIGRYGDVRGRKPALMISLCGLALMTLLMAFLPQYGQVGILAPVLFVIVRVVQSIAIGGIMPSVWVYVTEHLPTRHLGIGCGAIFAGCVSALLVLMPIVDWLDHTLSYEQMIAYGWRIPFLIGGVLSIALLIKIHASLTETPIFLESQHSRLSADEDQSMIGALGLSGLDDKQEAALDRISHSKQQTELPDLINTLPLQTPNSDTHSVPPKISGIDQTTVTPMMRLANAILNFGKSSLSLLRLIISRNMLVSIIPATLLISVVVSLLLFTPVLLTPLIDINFALSHEVLWRSNLITIFFMAIGCLLFGFFVDRINPGLVLTFGSLFLAMVTALLFNHLRAGGDYFLVLFALMGLASGIIGAIPSVIVRLFSVRIRLTSIGIIHNLVVVVIGGFLPFTLGTATMHLSFAPAIFIAILSLMTMFMSFYIYYIPRTDFDLRR</sequence>
<dbReference type="InterPro" id="IPR020846">
    <property type="entry name" value="MFS_dom"/>
</dbReference>
<dbReference type="Gene3D" id="1.20.1250.20">
    <property type="entry name" value="MFS general substrate transporter like domains"/>
    <property type="match status" value="1"/>
</dbReference>
<keyword evidence="6 8" id="KW-1133">Transmembrane helix</keyword>
<dbReference type="SUPFAM" id="SSF103473">
    <property type="entry name" value="MFS general substrate transporter"/>
    <property type="match status" value="1"/>
</dbReference>
<feature type="transmembrane region" description="Helical" evidence="8">
    <location>
        <begin position="367"/>
        <end position="384"/>
    </location>
</feature>
<feature type="transmembrane region" description="Helical" evidence="8">
    <location>
        <begin position="111"/>
        <end position="138"/>
    </location>
</feature>
<dbReference type="GO" id="GO:0005886">
    <property type="term" value="C:plasma membrane"/>
    <property type="evidence" value="ECO:0007669"/>
    <property type="project" value="UniProtKB-SubCell"/>
</dbReference>
<dbReference type="InterPro" id="IPR011701">
    <property type="entry name" value="MFS"/>
</dbReference>
<dbReference type="PROSITE" id="PS50850">
    <property type="entry name" value="MFS"/>
    <property type="match status" value="1"/>
</dbReference>
<accession>A0A1T0CXG7</accession>
<feature type="transmembrane region" description="Helical" evidence="8">
    <location>
        <begin position="322"/>
        <end position="347"/>
    </location>
</feature>
<keyword evidence="7 8" id="KW-0472">Membrane</keyword>
<dbReference type="InterPro" id="IPR051084">
    <property type="entry name" value="H+-coupled_symporters"/>
</dbReference>
<keyword evidence="5" id="KW-0769">Symport</keyword>
<feature type="transmembrane region" description="Helical" evidence="8">
    <location>
        <begin position="391"/>
        <end position="411"/>
    </location>
</feature>
<comment type="subcellular location">
    <subcellularLocation>
        <location evidence="1">Cell membrane</location>
        <topology evidence="1">Multi-pass membrane protein</topology>
    </subcellularLocation>
</comment>